<dbReference type="AlphaFoldDB" id="A0AAF0QJ04"/>
<protein>
    <submittedName>
        <fullName evidence="2">Uncharacterized protein</fullName>
    </submittedName>
</protein>
<organism evidence="2 3">
    <name type="scientific">Solanum verrucosum</name>
    <dbReference type="NCBI Taxonomy" id="315347"/>
    <lineage>
        <taxon>Eukaryota</taxon>
        <taxon>Viridiplantae</taxon>
        <taxon>Streptophyta</taxon>
        <taxon>Embryophyta</taxon>
        <taxon>Tracheophyta</taxon>
        <taxon>Spermatophyta</taxon>
        <taxon>Magnoliopsida</taxon>
        <taxon>eudicotyledons</taxon>
        <taxon>Gunneridae</taxon>
        <taxon>Pentapetalae</taxon>
        <taxon>asterids</taxon>
        <taxon>lamiids</taxon>
        <taxon>Solanales</taxon>
        <taxon>Solanaceae</taxon>
        <taxon>Solanoideae</taxon>
        <taxon>Solaneae</taxon>
        <taxon>Solanum</taxon>
    </lineage>
</organism>
<evidence type="ECO:0000256" key="1">
    <source>
        <dbReference type="SAM" id="Phobius"/>
    </source>
</evidence>
<keyword evidence="1" id="KW-0472">Membrane</keyword>
<dbReference type="Proteomes" id="UP001234989">
    <property type="component" value="Chromosome 3"/>
</dbReference>
<keyword evidence="1" id="KW-0812">Transmembrane</keyword>
<gene>
    <name evidence="2" type="ORF">MTR67_014179</name>
</gene>
<sequence length="71" mass="7268">MLNLFFTSVASNVVESIGTRISKLGGVFIGVNGGNGGAFWMDRQPSNAGIAFAVTALAGLALAAAVFYTTR</sequence>
<feature type="transmembrane region" description="Helical" evidence="1">
    <location>
        <begin position="48"/>
        <end position="68"/>
    </location>
</feature>
<name>A0AAF0QJ04_SOLVR</name>
<proteinExistence type="predicted"/>
<evidence type="ECO:0000313" key="2">
    <source>
        <dbReference type="EMBL" id="WMV20794.1"/>
    </source>
</evidence>
<keyword evidence="1" id="KW-1133">Transmembrane helix</keyword>
<keyword evidence="3" id="KW-1185">Reference proteome</keyword>
<evidence type="ECO:0000313" key="3">
    <source>
        <dbReference type="Proteomes" id="UP001234989"/>
    </source>
</evidence>
<accession>A0AAF0QJ04</accession>
<dbReference type="EMBL" id="CP133614">
    <property type="protein sequence ID" value="WMV20794.1"/>
    <property type="molecule type" value="Genomic_DNA"/>
</dbReference>
<reference evidence="2" key="1">
    <citation type="submission" date="2023-08" db="EMBL/GenBank/DDBJ databases">
        <title>A de novo genome assembly of Solanum verrucosum Schlechtendal, a Mexican diploid species geographically isolated from the other diploid A-genome species in potato relatives.</title>
        <authorList>
            <person name="Hosaka K."/>
        </authorList>
    </citation>
    <scope>NUCLEOTIDE SEQUENCE</scope>
    <source>
        <tissue evidence="2">Young leaves</tissue>
    </source>
</reference>